<dbReference type="OMA" id="YPVGWQE"/>
<keyword evidence="3" id="KW-1185">Reference proteome</keyword>
<dbReference type="GO" id="GO:0009523">
    <property type="term" value="C:photosystem II"/>
    <property type="evidence" value="ECO:0007669"/>
    <property type="project" value="InterPro"/>
</dbReference>
<evidence type="ECO:0000313" key="3">
    <source>
        <dbReference type="Proteomes" id="UP000751190"/>
    </source>
</evidence>
<evidence type="ECO:0000313" key="2">
    <source>
        <dbReference type="EMBL" id="KAG8459653.1"/>
    </source>
</evidence>
<dbReference type="OrthoDB" id="2014109at2759"/>
<dbReference type="AlphaFoldDB" id="A0A8J6C9Q6"/>
<feature type="domain" description="PsbP C-terminal" evidence="1">
    <location>
        <begin position="87"/>
        <end position="226"/>
    </location>
</feature>
<comment type="caution">
    <text evidence="2">The sequence shown here is derived from an EMBL/GenBank/DDBJ whole genome shotgun (WGS) entry which is preliminary data.</text>
</comment>
<dbReference type="Gene3D" id="3.40.1000.10">
    <property type="entry name" value="Mog1/PsbP, alpha/beta/alpha sandwich"/>
    <property type="match status" value="1"/>
</dbReference>
<sequence length="230" mass="24057">MATIGFAMFLAAAPSLLPGAPALRSAVAARGARADACASGFAVDLSRRRAVSAALASAALPLVALPALAADGVREISPSTTRMGGLLDAFSDISKGFSVYKPSTWNKFDGTPGEYEAKWQDLIGYTEQIIVSSSPVTSGKGIDALGSASELGAKVAKLRDLTLVSAEAVKVGELLMYIVELAGQGGHEAIGFTVSKGKLWRITTKASDKKWAANKEMYMNVITSFQNRIL</sequence>
<organism evidence="2 3">
    <name type="scientific">Diacronema lutheri</name>
    <name type="common">Unicellular marine alga</name>
    <name type="synonym">Monochrysis lutheri</name>
    <dbReference type="NCBI Taxonomy" id="2081491"/>
    <lineage>
        <taxon>Eukaryota</taxon>
        <taxon>Haptista</taxon>
        <taxon>Haptophyta</taxon>
        <taxon>Pavlovophyceae</taxon>
        <taxon>Pavlovales</taxon>
        <taxon>Pavlovaceae</taxon>
        <taxon>Diacronema</taxon>
    </lineage>
</organism>
<dbReference type="EMBL" id="JAGTXO010000039">
    <property type="protein sequence ID" value="KAG8459653.1"/>
    <property type="molecule type" value="Genomic_DNA"/>
</dbReference>
<evidence type="ECO:0000259" key="1">
    <source>
        <dbReference type="Pfam" id="PF01789"/>
    </source>
</evidence>
<name>A0A8J6C9Q6_DIALT</name>
<dbReference type="InterPro" id="IPR002683">
    <property type="entry name" value="PsbP_C"/>
</dbReference>
<protein>
    <recommendedName>
        <fullName evidence="1">PsbP C-terminal domain-containing protein</fullName>
    </recommendedName>
</protein>
<reference evidence="2" key="1">
    <citation type="submission" date="2021-05" db="EMBL/GenBank/DDBJ databases">
        <title>The genome of the haptophyte Pavlova lutheri (Diacronema luteri, Pavlovales) - a model for lipid biosynthesis in eukaryotic algae.</title>
        <authorList>
            <person name="Hulatt C.J."/>
            <person name="Posewitz M.C."/>
        </authorList>
    </citation>
    <scope>NUCLEOTIDE SEQUENCE</scope>
    <source>
        <strain evidence="2">NIVA-4/92</strain>
    </source>
</reference>
<proteinExistence type="predicted"/>
<dbReference type="Pfam" id="PF01789">
    <property type="entry name" value="PsbP"/>
    <property type="match status" value="1"/>
</dbReference>
<accession>A0A8J6C9Q6</accession>
<dbReference type="GO" id="GO:0015979">
    <property type="term" value="P:photosynthesis"/>
    <property type="evidence" value="ECO:0007669"/>
    <property type="project" value="InterPro"/>
</dbReference>
<dbReference type="GO" id="GO:0005509">
    <property type="term" value="F:calcium ion binding"/>
    <property type="evidence" value="ECO:0007669"/>
    <property type="project" value="InterPro"/>
</dbReference>
<dbReference type="Proteomes" id="UP000751190">
    <property type="component" value="Unassembled WGS sequence"/>
</dbReference>
<dbReference type="GO" id="GO:0019898">
    <property type="term" value="C:extrinsic component of membrane"/>
    <property type="evidence" value="ECO:0007669"/>
    <property type="project" value="InterPro"/>
</dbReference>
<dbReference type="InterPro" id="IPR016123">
    <property type="entry name" value="Mog1/PsbP_a/b/a-sand"/>
</dbReference>
<gene>
    <name evidence="2" type="ORF">KFE25_001009</name>
</gene>
<dbReference type="SUPFAM" id="SSF55724">
    <property type="entry name" value="Mog1p/PsbP-like"/>
    <property type="match status" value="1"/>
</dbReference>